<organism evidence="1 2">
    <name type="scientific">Paraburkholderia translucens</name>
    <dbReference type="NCBI Taxonomy" id="2886945"/>
    <lineage>
        <taxon>Bacteria</taxon>
        <taxon>Pseudomonadati</taxon>
        <taxon>Pseudomonadota</taxon>
        <taxon>Betaproteobacteria</taxon>
        <taxon>Burkholderiales</taxon>
        <taxon>Burkholderiaceae</taxon>
        <taxon>Paraburkholderia</taxon>
    </lineage>
</organism>
<dbReference type="SUPFAM" id="SSF56563">
    <property type="entry name" value="Major capsid protein gp5"/>
    <property type="match status" value="1"/>
</dbReference>
<evidence type="ECO:0000313" key="1">
    <source>
        <dbReference type="EMBL" id="MCC8400951.1"/>
    </source>
</evidence>
<sequence>MRAGRALAISGNDPQAARAWVAAQYGSNDPALALIGRAAMIGTGSIEPPDEYGAALAAATIRRSVLGRIEAVSAFARVNFNEPLMRASDTAVGFWVEENMETPMLEGVDPFAITRLPVTKLGGLAVFSTEFVRQAGPRADSVIQRCMENSLIRRLDVSLFDGQAGDPSRPPSLIDSTIAGTGNAGEDIGAALSTLPEEFGEQIVLVVSPWSVPALIASGVADSSTLNARTGGVLLGFPCITSTAVPVSSIAWLAPALIQLADAGVIVGASEASIVRVDTGDGVELHSCWQENLTAMRAVLYVGWRKLEPAAAGMVTDVVPATIRPRAPKAKRPTAAR</sequence>
<dbReference type="Proteomes" id="UP001430614">
    <property type="component" value="Unassembled WGS sequence"/>
</dbReference>
<protein>
    <recommendedName>
        <fullName evidence="3">HK97 family phage major capsid protein</fullName>
    </recommendedName>
</protein>
<evidence type="ECO:0000313" key="2">
    <source>
        <dbReference type="Proteomes" id="UP001430614"/>
    </source>
</evidence>
<reference evidence="1 2" key="1">
    <citation type="submission" date="2021-11" db="EMBL/GenBank/DDBJ databases">
        <authorList>
            <person name="Oh E.-T."/>
            <person name="Kim S.-B."/>
        </authorList>
    </citation>
    <scope>NUCLEOTIDE SEQUENCE [LARGE SCALE GENOMIC DNA]</scope>
    <source>
        <strain evidence="1 2">MMS20-SJTN17</strain>
    </source>
</reference>
<dbReference type="EMBL" id="JAJITC010000002">
    <property type="protein sequence ID" value="MCC8400951.1"/>
    <property type="molecule type" value="Genomic_DNA"/>
</dbReference>
<gene>
    <name evidence="1" type="ORF">LJ655_03425</name>
</gene>
<comment type="caution">
    <text evidence="1">The sequence shown here is derived from an EMBL/GenBank/DDBJ whole genome shotgun (WGS) entry which is preliminary data.</text>
</comment>
<keyword evidence="2" id="KW-1185">Reference proteome</keyword>
<name>A0ABS8K879_9BURK</name>
<proteinExistence type="predicted"/>
<evidence type="ECO:0008006" key="3">
    <source>
        <dbReference type="Google" id="ProtNLM"/>
    </source>
</evidence>
<accession>A0ABS8K879</accession>